<dbReference type="RefSeq" id="WP_129130491.1">
    <property type="nucleotide sequence ID" value="NZ_SDHW01000002.1"/>
</dbReference>
<dbReference type="EMBL" id="SDHW01000002">
    <property type="protein sequence ID" value="RXK60530.1"/>
    <property type="molecule type" value="Genomic_DNA"/>
</dbReference>
<dbReference type="OrthoDB" id="672443at2"/>
<dbReference type="Proteomes" id="UP000290204">
    <property type="component" value="Unassembled WGS sequence"/>
</dbReference>
<comment type="caution">
    <text evidence="1">The sequence shown here is derived from an EMBL/GenBank/DDBJ whole genome shotgun (WGS) entry which is preliminary data.</text>
</comment>
<dbReference type="AlphaFoldDB" id="A0A4Q1CIT2"/>
<evidence type="ECO:0000313" key="1">
    <source>
        <dbReference type="EMBL" id="RXK60530.1"/>
    </source>
</evidence>
<reference evidence="1 2" key="1">
    <citation type="submission" date="2019-01" db="EMBL/GenBank/DDBJ databases">
        <title>Lacibacter sp. strain TTM-7.</title>
        <authorList>
            <person name="Chen W.-M."/>
        </authorList>
    </citation>
    <scope>NUCLEOTIDE SEQUENCE [LARGE SCALE GENOMIC DNA]</scope>
    <source>
        <strain evidence="1 2">TTM-7</strain>
    </source>
</reference>
<sequence length="168" mass="19206">MAIKMTYQVDKGFSFADKVILWGADRQLTRKLLNGDFNAGDNVIDLSQYNNGDTSKNIIQRRDIYENYQEQDNYFFLNFNSNGKLTELELHHGFTINIEGIEIDFSMNIEKVVELLSSISDNKKQLSDGEYFFKKLKLTIASNEAIGGDGPGFAYFYCSKDVTHLIDN</sequence>
<proteinExistence type="predicted"/>
<gene>
    <name evidence="1" type="ORF">ESA94_08660</name>
</gene>
<evidence type="ECO:0000313" key="2">
    <source>
        <dbReference type="Proteomes" id="UP000290204"/>
    </source>
</evidence>
<name>A0A4Q1CIT2_9BACT</name>
<keyword evidence="2" id="KW-1185">Reference proteome</keyword>
<accession>A0A4Q1CIT2</accession>
<protein>
    <submittedName>
        <fullName evidence="1">Uncharacterized protein</fullName>
    </submittedName>
</protein>
<organism evidence="1 2">
    <name type="scientific">Lacibacter luteus</name>
    <dbReference type="NCBI Taxonomy" id="2508719"/>
    <lineage>
        <taxon>Bacteria</taxon>
        <taxon>Pseudomonadati</taxon>
        <taxon>Bacteroidota</taxon>
        <taxon>Chitinophagia</taxon>
        <taxon>Chitinophagales</taxon>
        <taxon>Chitinophagaceae</taxon>
        <taxon>Lacibacter</taxon>
    </lineage>
</organism>